<dbReference type="AlphaFoldDB" id="A0A2T9YF07"/>
<dbReference type="HAMAP" id="MF_00320">
    <property type="entry name" value="RNApol_arch_Rpo3"/>
    <property type="match status" value="1"/>
</dbReference>
<dbReference type="GO" id="GO:0006366">
    <property type="term" value="P:transcription by RNA polymerase II"/>
    <property type="evidence" value="ECO:0007669"/>
    <property type="project" value="TreeGrafter"/>
</dbReference>
<dbReference type="PANTHER" id="PTHR11800:SF2">
    <property type="entry name" value="DNA-DIRECTED RNA POLYMERASE II SUBUNIT RPB3"/>
    <property type="match status" value="1"/>
</dbReference>
<dbReference type="InterPro" id="IPR011262">
    <property type="entry name" value="DNA-dir_RNA_pol_insert"/>
</dbReference>
<keyword evidence="3" id="KW-0804">Transcription</keyword>
<dbReference type="SMART" id="SM00662">
    <property type="entry name" value="RPOLD"/>
    <property type="match status" value="1"/>
</dbReference>
<dbReference type="InterPro" id="IPR036643">
    <property type="entry name" value="RNApol_insert_sf"/>
</dbReference>
<dbReference type="InterPro" id="IPR022842">
    <property type="entry name" value="RNAP_Rpo3/Rpb3/RPAC1"/>
</dbReference>
<keyword evidence="2" id="KW-0240">DNA-directed RNA polymerase</keyword>
<evidence type="ECO:0000256" key="2">
    <source>
        <dbReference type="ARBA" id="ARBA00022478"/>
    </source>
</evidence>
<dbReference type="Pfam" id="PF01193">
    <property type="entry name" value="RNA_pol_L"/>
    <property type="match status" value="1"/>
</dbReference>
<dbReference type="InterPro" id="IPR036603">
    <property type="entry name" value="RBP11-like"/>
</dbReference>
<gene>
    <name evidence="8" type="ORF">BB561_004656</name>
</gene>
<dbReference type="Pfam" id="PF01000">
    <property type="entry name" value="RNA_pol_A_bac"/>
    <property type="match status" value="1"/>
</dbReference>
<dbReference type="GO" id="GO:0003677">
    <property type="term" value="F:DNA binding"/>
    <property type="evidence" value="ECO:0007669"/>
    <property type="project" value="InterPro"/>
</dbReference>
<comment type="subcellular location">
    <subcellularLocation>
        <location evidence="1">Nucleus</location>
    </subcellularLocation>
</comment>
<dbReference type="SUPFAM" id="SSF56553">
    <property type="entry name" value="Insert subdomain of RNA polymerase alpha subunit"/>
    <property type="match status" value="1"/>
</dbReference>
<evidence type="ECO:0000256" key="6">
    <source>
        <dbReference type="ARBA" id="ARBA00072506"/>
    </source>
</evidence>
<evidence type="ECO:0000259" key="7">
    <source>
        <dbReference type="SMART" id="SM00662"/>
    </source>
</evidence>
<dbReference type="NCBIfam" id="NF001988">
    <property type="entry name" value="PRK00783.1"/>
    <property type="match status" value="1"/>
</dbReference>
<dbReference type="EMBL" id="MBFR01000230">
    <property type="protein sequence ID" value="PVU90913.1"/>
    <property type="molecule type" value="Genomic_DNA"/>
</dbReference>
<dbReference type="FunFam" id="2.170.120.12:FF:000002">
    <property type="entry name" value="DNA-directed RNA polymerase II subunit RPB3"/>
    <property type="match status" value="1"/>
</dbReference>
<dbReference type="InterPro" id="IPR050518">
    <property type="entry name" value="Rpo3/RPB3_RNA_Pol_subunit"/>
</dbReference>
<dbReference type="SUPFAM" id="SSF55257">
    <property type="entry name" value="RBP11-like subunits of RNA polymerase"/>
    <property type="match status" value="1"/>
</dbReference>
<dbReference type="Gene3D" id="3.30.1360.10">
    <property type="entry name" value="RNA polymerase, RBP11-like subunit"/>
    <property type="match status" value="1"/>
</dbReference>
<evidence type="ECO:0000256" key="4">
    <source>
        <dbReference type="ARBA" id="ARBA00023242"/>
    </source>
</evidence>
<evidence type="ECO:0000256" key="5">
    <source>
        <dbReference type="ARBA" id="ARBA00025804"/>
    </source>
</evidence>
<feature type="domain" description="DNA-directed RNA polymerase RpoA/D/Rpb3-type" evidence="7">
    <location>
        <begin position="27"/>
        <end position="257"/>
    </location>
</feature>
<name>A0A2T9YF07_9FUNG</name>
<comment type="similarity">
    <text evidence="5">Belongs to the archaeal Rpo3/eukaryotic RPB3 RNA polymerase subunit family.</text>
</comment>
<keyword evidence="4" id="KW-0539">Nucleus</keyword>
<organism evidence="8 9">
    <name type="scientific">Smittium simulii</name>
    <dbReference type="NCBI Taxonomy" id="133385"/>
    <lineage>
        <taxon>Eukaryota</taxon>
        <taxon>Fungi</taxon>
        <taxon>Fungi incertae sedis</taxon>
        <taxon>Zoopagomycota</taxon>
        <taxon>Kickxellomycotina</taxon>
        <taxon>Harpellomycetes</taxon>
        <taxon>Harpellales</taxon>
        <taxon>Legeriomycetaceae</taxon>
        <taxon>Smittium</taxon>
    </lineage>
</organism>
<dbReference type="CDD" id="cd07031">
    <property type="entry name" value="RNAP_II_RPB3"/>
    <property type="match status" value="1"/>
</dbReference>
<dbReference type="GO" id="GO:0046983">
    <property type="term" value="F:protein dimerization activity"/>
    <property type="evidence" value="ECO:0007669"/>
    <property type="project" value="InterPro"/>
</dbReference>
<accession>A0A2T9YF07</accession>
<evidence type="ECO:0000313" key="8">
    <source>
        <dbReference type="EMBL" id="PVU90913.1"/>
    </source>
</evidence>
<protein>
    <recommendedName>
        <fullName evidence="6">DNA-directed RNA polymerase II subunit RPB3</fullName>
    </recommendedName>
</protein>
<keyword evidence="9" id="KW-1185">Reference proteome</keyword>
<dbReference type="Proteomes" id="UP000245383">
    <property type="component" value="Unassembled WGS sequence"/>
</dbReference>
<sequence>MDSSYIQTTGNESNGLEIRIRNLRKTYVDFVLKNADLSVANTLRRVMISEVPTMAIDMVEFYENSSVLADEFIAHRLGMIPLTSEKAKDFKYTRDCTCAQHCKYCSVEMSLHVKCTDEDFLSITTKDLVSSNPDVVPVLEDDADRGILIAKLKKGQELHLFCIVKKGIAKEHAKWSPCAAVEFEYDPYNKLKHTNYWFEKDKEKEWPLSKNAAEETPIDPNQPIYIGVETVGSLSPESIVRTATKLIEEKLGAVQTSLDEEIEGADNDENMGDTWY</sequence>
<evidence type="ECO:0000256" key="1">
    <source>
        <dbReference type="ARBA" id="ARBA00004123"/>
    </source>
</evidence>
<comment type="caution">
    <text evidence="8">The sequence shown here is derived from an EMBL/GenBank/DDBJ whole genome shotgun (WGS) entry which is preliminary data.</text>
</comment>
<dbReference type="STRING" id="133385.A0A2T9YF07"/>
<dbReference type="GO" id="GO:0003899">
    <property type="term" value="F:DNA-directed RNA polymerase activity"/>
    <property type="evidence" value="ECO:0007669"/>
    <property type="project" value="InterPro"/>
</dbReference>
<dbReference type="OrthoDB" id="270173at2759"/>
<dbReference type="GO" id="GO:0005665">
    <property type="term" value="C:RNA polymerase II, core complex"/>
    <property type="evidence" value="ECO:0007669"/>
    <property type="project" value="TreeGrafter"/>
</dbReference>
<dbReference type="PROSITE" id="PS00446">
    <property type="entry name" value="RNA_POL_D_30KD"/>
    <property type="match status" value="1"/>
</dbReference>
<dbReference type="InterPro" id="IPR011263">
    <property type="entry name" value="DNA-dir_RNA_pol_RpoA/D/Rpb3"/>
</dbReference>
<dbReference type="InterPro" id="IPR001514">
    <property type="entry name" value="DNA-dir_RNA_pol_30-40kDasu_CS"/>
</dbReference>
<evidence type="ECO:0000313" key="9">
    <source>
        <dbReference type="Proteomes" id="UP000245383"/>
    </source>
</evidence>
<evidence type="ECO:0000256" key="3">
    <source>
        <dbReference type="ARBA" id="ARBA00023163"/>
    </source>
</evidence>
<proteinExistence type="inferred from homology"/>
<dbReference type="PANTHER" id="PTHR11800">
    <property type="entry name" value="DNA-DIRECTED RNA POLYMERASE"/>
    <property type="match status" value="1"/>
</dbReference>
<dbReference type="Gene3D" id="2.170.120.12">
    <property type="entry name" value="DNA-directed RNA polymerase, insert domain"/>
    <property type="match status" value="1"/>
</dbReference>
<reference evidence="8 9" key="1">
    <citation type="journal article" date="2018" name="MBio">
        <title>Comparative Genomics Reveals the Core Gene Toolbox for the Fungus-Insect Symbiosis.</title>
        <authorList>
            <person name="Wang Y."/>
            <person name="Stata M."/>
            <person name="Wang W."/>
            <person name="Stajich J.E."/>
            <person name="White M.M."/>
            <person name="Moncalvo J.M."/>
        </authorList>
    </citation>
    <scope>NUCLEOTIDE SEQUENCE [LARGE SCALE GENOMIC DNA]</scope>
    <source>
        <strain evidence="8 9">SWE-8-4</strain>
    </source>
</reference>